<evidence type="ECO:0000256" key="1">
    <source>
        <dbReference type="ARBA" id="ARBA00022729"/>
    </source>
</evidence>
<dbReference type="RefSeq" id="WP_041318118.1">
    <property type="nucleotide sequence ID" value="NZ_AP022562.1"/>
</dbReference>
<dbReference type="EMBL" id="AP022562">
    <property type="protein sequence ID" value="BBX14554.1"/>
    <property type="molecule type" value="Genomic_DNA"/>
</dbReference>
<dbReference type="Proteomes" id="UP000466997">
    <property type="component" value="Chromosome"/>
</dbReference>
<feature type="domain" description="DUF4352" evidence="4">
    <location>
        <begin position="89"/>
        <end position="176"/>
    </location>
</feature>
<dbReference type="InterPro" id="IPR029050">
    <property type="entry name" value="Immunoprotect_excell_Ig-like"/>
</dbReference>
<accession>A0A7I7JTE2</accession>
<evidence type="ECO:0000256" key="2">
    <source>
        <dbReference type="SAM" id="MobiDB-lite"/>
    </source>
</evidence>
<organism evidence="5 6">
    <name type="scientific">Mycobacterium novum</name>
    <dbReference type="NCBI Taxonomy" id="2492438"/>
    <lineage>
        <taxon>Bacteria</taxon>
        <taxon>Bacillati</taxon>
        <taxon>Actinomycetota</taxon>
        <taxon>Actinomycetes</taxon>
        <taxon>Mycobacteriales</taxon>
        <taxon>Mycobacteriaceae</taxon>
        <taxon>Mycobacterium</taxon>
    </lineage>
</organism>
<name>A0A7I7JTE2_9MYCO</name>
<sequence length="185" mass="18724">MSPTNRPVVALSAAALLSAGVLAACSGPAESERGPMSSGTTAPGTAASKPGHTGDTLTLTRADGSTITVTLERVINPATVTPGKGDPAVTYIATELKIANQGTATMNGNANTNVWVLGSDDHSYEPDLNNVSECTNFDSGMFHVSPGDAATGCVVFALPHGVSPAKVKYAPSSGFADDFGEWLVS</sequence>
<dbReference type="InterPro" id="IPR029051">
    <property type="entry name" value="DUF4352"/>
</dbReference>
<reference evidence="5 6" key="1">
    <citation type="journal article" date="2019" name="Emerg. Microbes Infect.">
        <title>Comprehensive subspecies identification of 175 nontuberculous mycobacteria species based on 7547 genomic profiles.</title>
        <authorList>
            <person name="Matsumoto Y."/>
            <person name="Kinjo T."/>
            <person name="Motooka D."/>
            <person name="Nabeya D."/>
            <person name="Jung N."/>
            <person name="Uechi K."/>
            <person name="Horii T."/>
            <person name="Iida T."/>
            <person name="Fujita J."/>
            <person name="Nakamura S."/>
        </authorList>
    </citation>
    <scope>NUCLEOTIDE SEQUENCE [LARGE SCALE GENOMIC DNA]</scope>
    <source>
        <strain evidence="5 6">JCM 6391</strain>
    </source>
</reference>
<dbReference type="AlphaFoldDB" id="A0A7I7JTE2"/>
<gene>
    <name evidence="5" type="ORF">MNVM_36350</name>
</gene>
<evidence type="ECO:0000259" key="4">
    <source>
        <dbReference type="Pfam" id="PF11611"/>
    </source>
</evidence>
<dbReference type="Pfam" id="PF11611">
    <property type="entry name" value="DUF4352"/>
    <property type="match status" value="1"/>
</dbReference>
<feature type="chain" id="PRO_5038952347" description="DUF4352 domain-containing protein" evidence="3">
    <location>
        <begin position="24"/>
        <end position="185"/>
    </location>
</feature>
<evidence type="ECO:0000313" key="6">
    <source>
        <dbReference type="Proteomes" id="UP000466997"/>
    </source>
</evidence>
<dbReference type="KEGG" id="mnm:MNVM_36350"/>
<dbReference type="Gene3D" id="2.60.40.1240">
    <property type="match status" value="1"/>
</dbReference>
<keyword evidence="6" id="KW-1185">Reference proteome</keyword>
<feature type="region of interest" description="Disordered" evidence="2">
    <location>
        <begin position="27"/>
        <end position="59"/>
    </location>
</feature>
<evidence type="ECO:0000256" key="3">
    <source>
        <dbReference type="SAM" id="SignalP"/>
    </source>
</evidence>
<evidence type="ECO:0000313" key="5">
    <source>
        <dbReference type="EMBL" id="BBX14554.1"/>
    </source>
</evidence>
<keyword evidence="1 3" id="KW-0732">Signal</keyword>
<proteinExistence type="predicted"/>
<protein>
    <recommendedName>
        <fullName evidence="4">DUF4352 domain-containing protein</fullName>
    </recommendedName>
</protein>
<feature type="signal peptide" evidence="3">
    <location>
        <begin position="1"/>
        <end position="23"/>
    </location>
</feature>
<dbReference type="PROSITE" id="PS51257">
    <property type="entry name" value="PROKAR_LIPOPROTEIN"/>
    <property type="match status" value="1"/>
</dbReference>